<organism evidence="1 2">
    <name type="scientific">Tegillarca granosa</name>
    <name type="common">Malaysian cockle</name>
    <name type="synonym">Anadara granosa</name>
    <dbReference type="NCBI Taxonomy" id="220873"/>
    <lineage>
        <taxon>Eukaryota</taxon>
        <taxon>Metazoa</taxon>
        <taxon>Spiralia</taxon>
        <taxon>Lophotrochozoa</taxon>
        <taxon>Mollusca</taxon>
        <taxon>Bivalvia</taxon>
        <taxon>Autobranchia</taxon>
        <taxon>Pteriomorphia</taxon>
        <taxon>Arcoida</taxon>
        <taxon>Arcoidea</taxon>
        <taxon>Arcidae</taxon>
        <taxon>Tegillarca</taxon>
    </lineage>
</organism>
<dbReference type="Proteomes" id="UP001217089">
    <property type="component" value="Unassembled WGS sequence"/>
</dbReference>
<protein>
    <submittedName>
        <fullName evidence="1">Uncharacterized protein</fullName>
    </submittedName>
</protein>
<sequence length="198" mass="22910">MHEMEKEEKEIFIMVTLEDSSSDKETTKRGRKRQRLRHQFSFRGFGENCEACKSKWYNPRFHRNTGKKPSKSSTFEDIQKVSQFIANYAEEFGIPQSAAPRGRDNVPPIYLPCDTTKIFVHSKYLSSCEELQTLCVSIPHNARQMEPVYFITTRKVQIFGFRIDGIPKQLNFFLDEHETVGKDCTQTSGPNAVISMID</sequence>
<accession>A0ABQ9EES3</accession>
<comment type="caution">
    <text evidence="1">The sequence shown here is derived from an EMBL/GenBank/DDBJ whole genome shotgun (WGS) entry which is preliminary data.</text>
</comment>
<dbReference type="PANTHER" id="PTHR34415:SF1">
    <property type="entry name" value="INTEGRASE CATALYTIC DOMAIN-CONTAINING PROTEIN"/>
    <property type="match status" value="1"/>
</dbReference>
<dbReference type="EMBL" id="JARBDR010000918">
    <property type="protein sequence ID" value="KAJ8302402.1"/>
    <property type="molecule type" value="Genomic_DNA"/>
</dbReference>
<evidence type="ECO:0000313" key="1">
    <source>
        <dbReference type="EMBL" id="KAJ8302402.1"/>
    </source>
</evidence>
<reference evidence="1 2" key="1">
    <citation type="submission" date="2022-12" db="EMBL/GenBank/DDBJ databases">
        <title>Chromosome-level genome of Tegillarca granosa.</title>
        <authorList>
            <person name="Kim J."/>
        </authorList>
    </citation>
    <scope>NUCLEOTIDE SEQUENCE [LARGE SCALE GENOMIC DNA]</scope>
    <source>
        <strain evidence="1">Teg-2019</strain>
        <tissue evidence="1">Adductor muscle</tissue>
    </source>
</reference>
<gene>
    <name evidence="1" type="ORF">KUTeg_021389</name>
</gene>
<keyword evidence="2" id="KW-1185">Reference proteome</keyword>
<proteinExistence type="predicted"/>
<dbReference type="PANTHER" id="PTHR34415">
    <property type="entry name" value="INTEGRASE CATALYTIC DOMAIN-CONTAINING PROTEIN"/>
    <property type="match status" value="1"/>
</dbReference>
<name>A0ABQ9EES3_TEGGR</name>
<evidence type="ECO:0000313" key="2">
    <source>
        <dbReference type="Proteomes" id="UP001217089"/>
    </source>
</evidence>